<evidence type="ECO:0000313" key="2">
    <source>
        <dbReference type="Proteomes" id="UP000790377"/>
    </source>
</evidence>
<protein>
    <submittedName>
        <fullName evidence="1">Uncharacterized protein</fullName>
    </submittedName>
</protein>
<dbReference type="Proteomes" id="UP000790377">
    <property type="component" value="Unassembled WGS sequence"/>
</dbReference>
<comment type="caution">
    <text evidence="1">The sequence shown here is derived from an EMBL/GenBank/DDBJ whole genome shotgun (WGS) entry which is preliminary data.</text>
</comment>
<sequence length="585" mass="65816">MDDSGSNFGTKVYRYKGVYFAANDIHPAGSSIGFEMLGLARSGDFRFIHSVLDGHLEVKIYTKGRHLGVAKTRPRMSTISTDYMCEVDYDRNVFHFQGQPFYRLDNLPSDREFRHGIAEDSFGNPCPRQKCPKKYLYSWKAAPPVIDLAPLRARIPDIAGVELPVHDILGVPMQLSDRESTRARLFEVVIAKYLSDGYIAALVREYESFAGPNQISDDTWRMAFSMVNFPFVLQIFPQRHNQHDKRMDFTWVRRDVVVHVTTHLDDAIALQAAVLRIVAVCVNDEEKEEKRPNVLFGVAFSVNHCAIVRVLKANNGAVSFQHTPALQFVPSFFATSPSTPGITALARLGNRPDPDLMQRALWWDCGRDTFWVVSPMTYRLPRGLNIPYDAFRLDDHRADTRVSTGQLQDHDPVSAVVRTTSSYKSAAERLPLEIWTQIASLVGDISSLINLGMVSRICEHAVCTVMQHPHIVIQGKDETHDLGLYRLTKATPHNEDKDLRYAEFGAVTEEAEFQIFTGLYGHQSDSYFVYPLYYPDDVSDEEIGKYEYRPGPRMTFLVTTPPPSPSPSASGSPSPSSASYTSSTS</sequence>
<proteinExistence type="predicted"/>
<name>A0ACB7ZYI5_9AGAM</name>
<accession>A0ACB7ZYI5</accession>
<dbReference type="EMBL" id="MU268058">
    <property type="protein sequence ID" value="KAH7906171.1"/>
    <property type="molecule type" value="Genomic_DNA"/>
</dbReference>
<keyword evidence="2" id="KW-1185">Reference proteome</keyword>
<organism evidence="1 2">
    <name type="scientific">Hygrophoropsis aurantiaca</name>
    <dbReference type="NCBI Taxonomy" id="72124"/>
    <lineage>
        <taxon>Eukaryota</taxon>
        <taxon>Fungi</taxon>
        <taxon>Dikarya</taxon>
        <taxon>Basidiomycota</taxon>
        <taxon>Agaricomycotina</taxon>
        <taxon>Agaricomycetes</taxon>
        <taxon>Agaricomycetidae</taxon>
        <taxon>Boletales</taxon>
        <taxon>Coniophorineae</taxon>
        <taxon>Hygrophoropsidaceae</taxon>
        <taxon>Hygrophoropsis</taxon>
    </lineage>
</organism>
<evidence type="ECO:0000313" key="1">
    <source>
        <dbReference type="EMBL" id="KAH7906171.1"/>
    </source>
</evidence>
<reference evidence="1" key="1">
    <citation type="journal article" date="2021" name="New Phytol.">
        <title>Evolutionary innovations through gain and loss of genes in the ectomycorrhizal Boletales.</title>
        <authorList>
            <person name="Wu G."/>
            <person name="Miyauchi S."/>
            <person name="Morin E."/>
            <person name="Kuo A."/>
            <person name="Drula E."/>
            <person name="Varga T."/>
            <person name="Kohler A."/>
            <person name="Feng B."/>
            <person name="Cao Y."/>
            <person name="Lipzen A."/>
            <person name="Daum C."/>
            <person name="Hundley H."/>
            <person name="Pangilinan J."/>
            <person name="Johnson J."/>
            <person name="Barry K."/>
            <person name="LaButti K."/>
            <person name="Ng V."/>
            <person name="Ahrendt S."/>
            <person name="Min B."/>
            <person name="Choi I.G."/>
            <person name="Park H."/>
            <person name="Plett J.M."/>
            <person name="Magnuson J."/>
            <person name="Spatafora J.W."/>
            <person name="Nagy L.G."/>
            <person name="Henrissat B."/>
            <person name="Grigoriev I.V."/>
            <person name="Yang Z.L."/>
            <person name="Xu J."/>
            <person name="Martin F.M."/>
        </authorList>
    </citation>
    <scope>NUCLEOTIDE SEQUENCE</scope>
    <source>
        <strain evidence="1">ATCC 28755</strain>
    </source>
</reference>
<gene>
    <name evidence="1" type="ORF">BJ138DRAFT_1117811</name>
</gene>